<keyword evidence="1" id="KW-1133">Transmembrane helix</keyword>
<feature type="transmembrane region" description="Helical" evidence="1">
    <location>
        <begin position="295"/>
        <end position="314"/>
    </location>
</feature>
<feature type="transmembrane region" description="Helical" evidence="1">
    <location>
        <begin position="206"/>
        <end position="227"/>
    </location>
</feature>
<dbReference type="Proteomes" id="UP000027318">
    <property type="component" value="Unassembled WGS sequence"/>
</dbReference>
<feature type="transmembrane region" description="Helical" evidence="1">
    <location>
        <begin position="76"/>
        <end position="98"/>
    </location>
</feature>
<dbReference type="InterPro" id="IPR050623">
    <property type="entry name" value="Glucan_succinyl_AcylTrfase"/>
</dbReference>
<protein>
    <submittedName>
        <fullName evidence="3">Glucans biosynthesis protein C</fullName>
        <ecNumber evidence="3">2.1.-.-</ecNumber>
    </submittedName>
</protein>
<dbReference type="PANTHER" id="PTHR36927">
    <property type="entry name" value="BLR4337 PROTEIN"/>
    <property type="match status" value="1"/>
</dbReference>
<dbReference type="PANTHER" id="PTHR36927:SF1">
    <property type="entry name" value="MDO-LIKE PROTEIN"/>
    <property type="match status" value="1"/>
</dbReference>
<dbReference type="InterPro" id="IPR002656">
    <property type="entry name" value="Acyl_transf_3_dom"/>
</dbReference>
<keyword evidence="1" id="KW-0812">Transmembrane</keyword>
<feature type="transmembrane region" description="Helical" evidence="1">
    <location>
        <begin position="127"/>
        <end position="150"/>
    </location>
</feature>
<proteinExistence type="predicted"/>
<organism evidence="3 4">
    <name type="scientific">Nitrincola lacisaponensis</name>
    <dbReference type="NCBI Taxonomy" id="267850"/>
    <lineage>
        <taxon>Bacteria</taxon>
        <taxon>Pseudomonadati</taxon>
        <taxon>Pseudomonadota</taxon>
        <taxon>Gammaproteobacteria</taxon>
        <taxon>Oceanospirillales</taxon>
        <taxon>Oceanospirillaceae</taxon>
        <taxon>Nitrincola</taxon>
    </lineage>
</organism>
<name>A0A063Y256_9GAMM</name>
<feature type="transmembrane region" description="Helical" evidence="1">
    <location>
        <begin position="239"/>
        <end position="256"/>
    </location>
</feature>
<keyword evidence="3" id="KW-0808">Transferase</keyword>
<feature type="domain" description="Acyltransferase 3" evidence="2">
    <location>
        <begin position="9"/>
        <end position="342"/>
    </location>
</feature>
<evidence type="ECO:0000313" key="4">
    <source>
        <dbReference type="Proteomes" id="UP000027318"/>
    </source>
</evidence>
<dbReference type="GO" id="GO:0016747">
    <property type="term" value="F:acyltransferase activity, transferring groups other than amino-acyl groups"/>
    <property type="evidence" value="ECO:0007669"/>
    <property type="project" value="InterPro"/>
</dbReference>
<keyword evidence="1" id="KW-0472">Membrane</keyword>
<dbReference type="Pfam" id="PF01757">
    <property type="entry name" value="Acyl_transf_3"/>
    <property type="match status" value="1"/>
</dbReference>
<feature type="transmembrane region" description="Helical" evidence="1">
    <location>
        <begin position="171"/>
        <end position="194"/>
    </location>
</feature>
<keyword evidence="4" id="KW-1185">Reference proteome</keyword>
<dbReference type="RefSeq" id="WP_036548121.1">
    <property type="nucleotide sequence ID" value="NZ_JMSZ01000032.1"/>
</dbReference>
<feature type="transmembrane region" description="Helical" evidence="1">
    <location>
        <begin position="262"/>
        <end position="283"/>
    </location>
</feature>
<feature type="transmembrane region" description="Helical" evidence="1">
    <location>
        <begin position="45"/>
        <end position="64"/>
    </location>
</feature>
<reference evidence="3 4" key="1">
    <citation type="journal article" date="2005" name="Int. J. Syst. Evol. Microbiol.">
        <title>Nitrincola lacisaponensis gen. nov., sp. nov., a novel alkaliphilic bacterium isolated from an alkaline, saline lake.</title>
        <authorList>
            <person name="Dimitriu P.A."/>
            <person name="Shukla S.K."/>
            <person name="Conradt J."/>
            <person name="Marquez M.C."/>
            <person name="Ventosa A."/>
            <person name="Maglia A."/>
            <person name="Peyton B.M."/>
            <person name="Pinkart H.C."/>
            <person name="Mormile M.R."/>
        </authorList>
    </citation>
    <scope>NUCLEOTIDE SEQUENCE [LARGE SCALE GENOMIC DNA]</scope>
    <source>
        <strain evidence="3 4">4CA</strain>
    </source>
</reference>
<gene>
    <name evidence="3" type="ORF">ADINL_2374</name>
</gene>
<evidence type="ECO:0000313" key="3">
    <source>
        <dbReference type="EMBL" id="KDE39245.1"/>
    </source>
</evidence>
<feature type="transmembrane region" description="Helical" evidence="1">
    <location>
        <begin position="326"/>
        <end position="348"/>
    </location>
</feature>
<evidence type="ECO:0000256" key="1">
    <source>
        <dbReference type="SAM" id="Phobius"/>
    </source>
</evidence>
<dbReference type="EC" id="2.1.-.-" evidence="3"/>
<evidence type="ECO:0000259" key="2">
    <source>
        <dbReference type="Pfam" id="PF01757"/>
    </source>
</evidence>
<accession>A0A063Y256</accession>
<dbReference type="EMBL" id="JMSZ01000032">
    <property type="protein sequence ID" value="KDE39245.1"/>
    <property type="molecule type" value="Genomic_DNA"/>
</dbReference>
<dbReference type="STRING" id="267850.ADINL_2374"/>
<comment type="caution">
    <text evidence="3">The sequence shown here is derived from an EMBL/GenBank/DDBJ whole genome shotgun (WGS) entry which is preliminary data.</text>
</comment>
<sequence length="372" mass="43293">MINTQNREHYLDNLRWIAMLLGVFVHTSKLDNFGFLDQIAEVSNLFRMALFFLISGYLGALLLSKKSNLDFLKSRLANLTIPLAAGILILNPITFLLMHQYIDGNPSFDRAISVYSLNEEQRFKDIIIVWHLHLWFLFSLIFYVLMATLIKDIIKKTSSKVQSYILDRPAVLRNIHAITISFIIITSIFTIIIFKCIESFTGNLPWIIRITFQYIPFYITGMIIFYCKTLFINLRKTNYVLGFIIIFTYIIFNHMYTQNSTLSLITLICARTWICFFMLDLGYKFLNIKNKATTLLSESIYTVYIFHFIVIYILATLLTKPFEMNILDYVTISVITISICIMAHIYLIKKSNLALLVFNGRLKKAKETSIIN</sequence>
<dbReference type="AlphaFoldDB" id="A0A063Y256"/>